<evidence type="ECO:0000313" key="2">
    <source>
        <dbReference type="Proteomes" id="UP000032900"/>
    </source>
</evidence>
<reference evidence="1 2" key="1">
    <citation type="journal article" date="2015" name="Microbes Environ.">
        <title>Distribution and evolution of nitrogen fixation genes in the phylum bacteroidetes.</title>
        <authorList>
            <person name="Inoue J."/>
            <person name="Oshima K."/>
            <person name="Suda W."/>
            <person name="Sakamoto M."/>
            <person name="Iino T."/>
            <person name="Noda S."/>
            <person name="Hongoh Y."/>
            <person name="Hattori M."/>
            <person name="Ohkuma M."/>
        </authorList>
    </citation>
    <scope>NUCLEOTIDE SEQUENCE [LARGE SCALE GENOMIC DNA]</scope>
    <source>
        <strain evidence="1">JCM 15548</strain>
    </source>
</reference>
<dbReference type="STRING" id="1236989.JCM15548_13569"/>
<accession>A0A0E9M063</accession>
<dbReference type="InterPro" id="IPR024453">
    <property type="entry name" value="Peptidase_C92"/>
</dbReference>
<dbReference type="EMBL" id="BAZW01000041">
    <property type="protein sequence ID" value="GAO31222.1"/>
    <property type="molecule type" value="Genomic_DNA"/>
</dbReference>
<protein>
    <submittedName>
        <fullName evidence="1">Uncharacterized protein</fullName>
    </submittedName>
</protein>
<sequence length="180" mass="20155">MLFTGPTMTAEGNLSKAIDEVTQTDLATNYTHMGMVEKEGQQIWVIHAAPEKGVCREPLNQFLESRKVADVYRLNEAHQGYIPEALENAHQLLGLPYDSTYIMGGKAHYCSGLLYTLYEAHQVFELEPMTFKNPATGEFHPGWVKHYEALDLEIPEGLPGCNPNGLAASEHLQWMGQISY</sequence>
<dbReference type="AlphaFoldDB" id="A0A0E9M063"/>
<evidence type="ECO:0000313" key="1">
    <source>
        <dbReference type="EMBL" id="GAO31222.1"/>
    </source>
</evidence>
<comment type="caution">
    <text evidence="1">The sequence shown here is derived from an EMBL/GenBank/DDBJ whole genome shotgun (WGS) entry which is preliminary data.</text>
</comment>
<keyword evidence="2" id="KW-1185">Reference proteome</keyword>
<dbReference type="Pfam" id="PF05708">
    <property type="entry name" value="Peptidase_C92"/>
    <property type="match status" value="1"/>
</dbReference>
<name>A0A0E9M063_9BACT</name>
<dbReference type="InterPro" id="IPR038765">
    <property type="entry name" value="Papain-like_cys_pep_sf"/>
</dbReference>
<gene>
    <name evidence="1" type="ORF">JCM15548_13569</name>
</gene>
<proteinExistence type="predicted"/>
<dbReference type="Gene3D" id="3.90.1720.10">
    <property type="entry name" value="endopeptidase domain like (from Nostoc punctiforme)"/>
    <property type="match status" value="1"/>
</dbReference>
<dbReference type="Proteomes" id="UP000032900">
    <property type="component" value="Unassembled WGS sequence"/>
</dbReference>
<dbReference type="SUPFAM" id="SSF54001">
    <property type="entry name" value="Cysteine proteinases"/>
    <property type="match status" value="1"/>
</dbReference>
<organism evidence="1 2">
    <name type="scientific">Geofilum rubicundum JCM 15548</name>
    <dbReference type="NCBI Taxonomy" id="1236989"/>
    <lineage>
        <taxon>Bacteria</taxon>
        <taxon>Pseudomonadati</taxon>
        <taxon>Bacteroidota</taxon>
        <taxon>Bacteroidia</taxon>
        <taxon>Marinilabiliales</taxon>
        <taxon>Marinilabiliaceae</taxon>
        <taxon>Geofilum</taxon>
    </lineage>
</organism>